<evidence type="ECO:0000256" key="23">
    <source>
        <dbReference type="PIRSR" id="PIRSR605792-51"/>
    </source>
</evidence>
<evidence type="ECO:0000313" key="31">
    <source>
        <dbReference type="Proteomes" id="UP000028990"/>
    </source>
</evidence>
<evidence type="ECO:0000256" key="7">
    <source>
        <dbReference type="ARBA" id="ARBA00006991"/>
    </source>
</evidence>
<dbReference type="SUPFAM" id="SSF57667">
    <property type="entry name" value="beta-beta-alpha zinc fingers"/>
    <property type="match status" value="7"/>
</dbReference>
<feature type="domain" description="C2H2-type" evidence="28">
    <location>
        <begin position="501"/>
        <end position="524"/>
    </location>
</feature>
<feature type="disulfide bond" description="Redox-active" evidence="23">
    <location>
        <begin position="781"/>
        <end position="784"/>
    </location>
</feature>
<dbReference type="PANTHER" id="PTHR18929">
    <property type="entry name" value="PROTEIN DISULFIDE ISOMERASE"/>
    <property type="match status" value="1"/>
</dbReference>
<comment type="catalytic activity">
    <reaction evidence="1 26">
        <text>Catalyzes the rearrangement of -S-S- bonds in proteins.</text>
        <dbReference type="EC" id="5.3.4.1"/>
    </reaction>
</comment>
<dbReference type="CDD" id="cd02995">
    <property type="entry name" value="PDI_a_PDI_a'_C"/>
    <property type="match status" value="1"/>
</dbReference>
<keyword evidence="21 23" id="KW-0676">Redox-active center</keyword>
<dbReference type="NCBIfam" id="TIGR01126">
    <property type="entry name" value="pdi_dom"/>
    <property type="match status" value="3"/>
</dbReference>
<dbReference type="SUPFAM" id="SSF52833">
    <property type="entry name" value="Thioredoxin-like"/>
    <property type="match status" value="5"/>
</dbReference>
<keyword evidence="8" id="KW-0479">Metal-binding</keyword>
<evidence type="ECO:0000256" key="14">
    <source>
        <dbReference type="ARBA" id="ARBA00022990"/>
    </source>
</evidence>
<evidence type="ECO:0000256" key="25">
    <source>
        <dbReference type="RuleBase" id="RU004208"/>
    </source>
</evidence>
<dbReference type="CDD" id="cd03073">
    <property type="entry name" value="PDI_b'_ERp72_ERp57"/>
    <property type="match status" value="1"/>
</dbReference>
<keyword evidence="13" id="KW-0862">Zinc</keyword>
<reference evidence="30 31" key="1">
    <citation type="submission" date="2013-11" db="EMBL/GenBank/DDBJ databases">
        <title>The Damaraland mole rat (Fukomys damarensis) genome and evolution of African mole rats.</title>
        <authorList>
            <person name="Gladyshev V.N."/>
            <person name="Fang X."/>
        </authorList>
    </citation>
    <scope>NUCLEOTIDE SEQUENCE [LARGE SCALE GENOMIC DNA]</scope>
    <source>
        <tissue evidence="30">Liver</tissue>
    </source>
</reference>
<dbReference type="FunFam" id="3.30.160.60:FF:000151">
    <property type="entry name" value="Zinc finger and SCAN domain-containing 21"/>
    <property type="match status" value="3"/>
</dbReference>
<dbReference type="FunFam" id="3.30.160.60:FF:001892">
    <property type="entry name" value="Zinc finger protein 786"/>
    <property type="match status" value="1"/>
</dbReference>
<gene>
    <name evidence="30" type="ORF">H920_11462</name>
</gene>
<dbReference type="FunFam" id="3.40.30.10:FF:000067">
    <property type="entry name" value="Protein disulfide-isomerase A4"/>
    <property type="match status" value="1"/>
</dbReference>
<evidence type="ECO:0000256" key="15">
    <source>
        <dbReference type="ARBA" id="ARBA00023015"/>
    </source>
</evidence>
<dbReference type="GO" id="GO:0005634">
    <property type="term" value="C:nucleus"/>
    <property type="evidence" value="ECO:0007669"/>
    <property type="project" value="UniProtKB-SubCell"/>
</dbReference>
<evidence type="ECO:0000256" key="16">
    <source>
        <dbReference type="ARBA" id="ARBA00023125"/>
    </source>
</evidence>
<dbReference type="PRINTS" id="PR00421">
    <property type="entry name" value="THIOREDOXIN"/>
</dbReference>
<dbReference type="STRING" id="885580.ENSFDAP00000012749"/>
<dbReference type="FunFam" id="3.30.160.60:FF:002343">
    <property type="entry name" value="Zinc finger protein 33A"/>
    <property type="match status" value="1"/>
</dbReference>
<dbReference type="Gene3D" id="3.30.160.60">
    <property type="entry name" value="Classic Zinc Finger"/>
    <property type="match status" value="11"/>
</dbReference>
<dbReference type="PANTHER" id="PTHR18929:SF210">
    <property type="entry name" value="PROTEIN DISULFIDE-ISOMERASE A4"/>
    <property type="match status" value="1"/>
</dbReference>
<feature type="domain" description="Thioredoxin" evidence="29">
    <location>
        <begin position="1080"/>
        <end position="1211"/>
    </location>
</feature>
<dbReference type="InterPro" id="IPR017937">
    <property type="entry name" value="Thioredoxin_CS"/>
</dbReference>
<keyword evidence="17 23" id="KW-1015">Disulfide bond</keyword>
<evidence type="ECO:0000256" key="27">
    <source>
        <dbReference type="SAM" id="MobiDB-lite"/>
    </source>
</evidence>
<dbReference type="Pfam" id="PF00085">
    <property type="entry name" value="Thioredoxin"/>
    <property type="match status" value="3"/>
</dbReference>
<feature type="domain" description="C2H2-type" evidence="28">
    <location>
        <begin position="278"/>
        <end position="305"/>
    </location>
</feature>
<dbReference type="GO" id="GO:0034976">
    <property type="term" value="P:response to endoplasmic reticulum stress"/>
    <property type="evidence" value="ECO:0007669"/>
    <property type="project" value="TreeGrafter"/>
</dbReference>
<evidence type="ECO:0000256" key="8">
    <source>
        <dbReference type="ARBA" id="ARBA00022723"/>
    </source>
</evidence>
<keyword evidence="15" id="KW-0805">Transcription regulation</keyword>
<comment type="subcellular location">
    <subcellularLocation>
        <location evidence="5">Endoplasmic reticulum lumen</location>
    </subcellularLocation>
    <subcellularLocation>
        <location evidence="4">Melanosome</location>
    </subcellularLocation>
    <subcellularLocation>
        <location evidence="3">Nucleus</location>
    </subcellularLocation>
</comment>
<feature type="domain" description="C2H2-type" evidence="28">
    <location>
        <begin position="418"/>
        <end position="444"/>
    </location>
</feature>
<dbReference type="PROSITE" id="PS00028">
    <property type="entry name" value="ZINC_FINGER_C2H2_1"/>
    <property type="match status" value="11"/>
</dbReference>
<dbReference type="PROSITE" id="PS00194">
    <property type="entry name" value="THIOREDOXIN_1"/>
    <property type="match status" value="3"/>
</dbReference>
<evidence type="ECO:0000313" key="30">
    <source>
        <dbReference type="EMBL" id="KFO27150.1"/>
    </source>
</evidence>
<keyword evidence="10" id="KW-0677">Repeat</keyword>
<feature type="disulfide bond" description="Redox-active" evidence="23">
    <location>
        <begin position="1130"/>
        <end position="1133"/>
    </location>
</feature>
<dbReference type="InterPro" id="IPR036236">
    <property type="entry name" value="Znf_C2H2_sf"/>
</dbReference>
<evidence type="ECO:0000256" key="22">
    <source>
        <dbReference type="ARBA" id="ARBA00066008"/>
    </source>
</evidence>
<dbReference type="GO" id="GO:0003756">
    <property type="term" value="F:protein disulfide isomerase activity"/>
    <property type="evidence" value="ECO:0007669"/>
    <property type="project" value="UniProtKB-EC"/>
</dbReference>
<dbReference type="Pfam" id="PF13848">
    <property type="entry name" value="Thioredoxin_6"/>
    <property type="match status" value="1"/>
</dbReference>
<comment type="function">
    <text evidence="2">May be involved in transcriptional regulation.</text>
</comment>
<feature type="domain" description="C2H2-type" evidence="28">
    <location>
        <begin position="473"/>
        <end position="500"/>
    </location>
</feature>
<dbReference type="Proteomes" id="UP000028990">
    <property type="component" value="Unassembled WGS sequence"/>
</dbReference>
<keyword evidence="12" id="KW-0256">Endoplasmic reticulum</keyword>
<sequence length="1220" mass="139091">MVLSSADLHFDQVIEGQLFGGDHQTVKSRETECQFQLDPLQSQSSLEFRFFGERPDPSLTPLSPKRQNTWALVAEASESVQREGIPSHGVLHFPGSQEVPSWQSTQYPCSVCSKNFWEKNHLVRHQRNHSKDLSPRDRAWQKFNKLAEAQPLQRALGLFLCPECGQSFRLQRCLQRHLAAHGRKSPFQCPHCKLRFHQEQTLLSHSLRHKRGKPSHCRKCGEGFATQCMLRERPFQCPQCGRGFHWQGQQLRPDEKTFQCPPCALGTHEQQHCGETPYSCGECGRGFAHRCKLREHLRVHSGERPFACPECGKCFRLKGILKAHQRTHSVERPFSCPQCAKGFARQSKLIEHLRVHSGERPFRCPECDRGFRLKGQLVSHRRLHTGERPFQCPECDKRYRVKADMRAHQLLHRGKMPFSCACGKGFAKQSKLTEHVRTHTGEKPFQCPTCDKRFRLKAQLLSHQGLHTGERPFRCPECDKNFRERGHMRRHQRIHRPERPFSCDDCGKGFIYKSKLAEHVRVHAKACRSPRLMKLLKAYLLKDEFYHPLPSFSEEKAIGYQIIPKTLKTTVVSGGRGQKFADSGAVPAPAHPPYRGDGNRFLDSQGSDSPDKESAIEDEDEEEDEEEEEDLEVKEENGVLVLNDANFDNFVADKDTVLLEFYAPWCGHCKQFAPEYEKIASTLKDNEPSIPVAKIDATSASMLASRFDVSGYPTIKILKKGQAVDYEGSRTQEEIVAKVKEVSQPNWMPPPEVTLVLTKENFDEVVNDADIILVEFYAPWCGHCKKLAPEYEKAAKELSKRSPPIPLAKVDATAETDLAKQFDVSGYPTLKIFRKGRPFDYNGPREKYGIVDYMIEQSGPPSKEIQSLKQVQEFLKDGDDVVIIGVFQGVSDPAYQQYQDAANNLREDYKFHHTFSSEIAKFLKVSPGKLVVMQPEKFQSKYEPQSHVLSVQGSTEASAIKDHVIKHALPLVGHRKTSNDAKRYAKRPLVVVYYTVDFSFDYRAATQFWRSKVLEVAKDFPEYTFAIADEEDYTTEVKDLGLSESGEDINVAILDEGGRKFAMEPEEFDADVLRDFVKAFKKGKLKPVIKSQPVPKNNKGPVKVVVGKTFDAVVMDPKKDVLIEFYAPWCGHCKQLEPIYTSLAKKYKGQKNLVIAKMDATTNDVPSERYKVEGFPTIYFAPSGDKKNPIKFEGGERDLEHLSKFLDEHSTKWSRTKEEL</sequence>
<keyword evidence="19 26" id="KW-0413">Isomerase</keyword>
<feature type="domain" description="C2H2-type" evidence="28">
    <location>
        <begin position="107"/>
        <end position="134"/>
    </location>
</feature>
<protein>
    <recommendedName>
        <fullName evidence="26">Protein disulfide-isomerase</fullName>
        <ecNumber evidence="26">5.3.4.1</ecNumber>
    </recommendedName>
</protein>
<dbReference type="FunFam" id="3.30.160.60:FF:000562">
    <property type="entry name" value="Zinc finger protein 786"/>
    <property type="match status" value="3"/>
</dbReference>
<keyword evidence="16" id="KW-0238">DNA-binding</keyword>
<dbReference type="PROSITE" id="PS50157">
    <property type="entry name" value="ZINC_FINGER_C2H2_2"/>
    <property type="match status" value="12"/>
</dbReference>
<comment type="subunit">
    <text evidence="22">Part of a large chaperone multiprotein complex comprising DNAJB11, HSP90B1, HSPA5, HYOU, PDIA2, PDIA4, PDIA6, PPIB, SDF2L1, UGGT1 and very small amounts of ERP29, but not, or at very low levels, CALR nor CANX. Component of a complex containing at least CRELD2, MANF, MATN3 and PDIA4.</text>
</comment>
<dbReference type="AlphaFoldDB" id="A0A091DA73"/>
<evidence type="ECO:0000256" key="19">
    <source>
        <dbReference type="ARBA" id="ARBA00023235"/>
    </source>
</evidence>
<evidence type="ECO:0000256" key="12">
    <source>
        <dbReference type="ARBA" id="ARBA00022824"/>
    </source>
</evidence>
<evidence type="ECO:0000256" key="5">
    <source>
        <dbReference type="ARBA" id="ARBA00004319"/>
    </source>
</evidence>
<dbReference type="GO" id="GO:0042470">
    <property type="term" value="C:melanosome"/>
    <property type="evidence" value="ECO:0007669"/>
    <property type="project" value="UniProtKB-SubCell"/>
</dbReference>
<evidence type="ECO:0000256" key="11">
    <source>
        <dbReference type="ARBA" id="ARBA00022771"/>
    </source>
</evidence>
<dbReference type="GO" id="GO:0008270">
    <property type="term" value="F:zinc ion binding"/>
    <property type="evidence" value="ECO:0007669"/>
    <property type="project" value="UniProtKB-KW"/>
</dbReference>
<feature type="region of interest" description="Disordered" evidence="27">
    <location>
        <begin position="578"/>
        <end position="637"/>
    </location>
</feature>
<dbReference type="InterPro" id="IPR013766">
    <property type="entry name" value="Thioredoxin_domain"/>
</dbReference>
<dbReference type="InterPro" id="IPR005792">
    <property type="entry name" value="Prot_disulphide_isomerase"/>
</dbReference>
<feature type="domain" description="C2H2-type" evidence="28">
    <location>
        <begin position="306"/>
        <end position="333"/>
    </location>
</feature>
<feature type="domain" description="C2H2-type" evidence="28">
    <location>
        <begin position="362"/>
        <end position="389"/>
    </location>
</feature>
<dbReference type="GO" id="GO:0005788">
    <property type="term" value="C:endoplasmic reticulum lumen"/>
    <property type="evidence" value="ECO:0007669"/>
    <property type="project" value="UniProtKB-SubCell"/>
</dbReference>
<dbReference type="SMART" id="SM00355">
    <property type="entry name" value="ZnF_C2H2"/>
    <property type="match status" value="12"/>
</dbReference>
<keyword evidence="14" id="KW-0007">Acetylation</keyword>
<keyword evidence="20" id="KW-0539">Nucleus</keyword>
<dbReference type="FunFam" id="3.40.30.10:FF:000017">
    <property type="entry name" value="Protein disulfide-isomerase A4"/>
    <property type="match status" value="1"/>
</dbReference>
<dbReference type="Gene3D" id="3.40.30.10">
    <property type="entry name" value="Glutaredoxin"/>
    <property type="match status" value="5"/>
</dbReference>
<name>A0A091DA73_FUKDA</name>
<keyword evidence="18" id="KW-0804">Transcription</keyword>
<dbReference type="FunFam" id="3.40.30.10:FF:000076">
    <property type="entry name" value="Protein disulfide-isomerase A4"/>
    <property type="match status" value="1"/>
</dbReference>
<dbReference type="GO" id="GO:0003677">
    <property type="term" value="F:DNA binding"/>
    <property type="evidence" value="ECO:0007669"/>
    <property type="project" value="UniProtKB-KW"/>
</dbReference>
<evidence type="ECO:0000256" key="24">
    <source>
        <dbReference type="PROSITE-ProRule" id="PRU00042"/>
    </source>
</evidence>
<evidence type="ECO:0000259" key="29">
    <source>
        <dbReference type="PROSITE" id="PS51352"/>
    </source>
</evidence>
<dbReference type="FunFam" id="3.30.160.60:FF:001385">
    <property type="entry name" value="zinc finger protein 774"/>
    <property type="match status" value="1"/>
</dbReference>
<feature type="domain" description="C2H2-type" evidence="28">
    <location>
        <begin position="159"/>
        <end position="186"/>
    </location>
</feature>
<dbReference type="InterPro" id="IPR036249">
    <property type="entry name" value="Thioredoxin-like_sf"/>
</dbReference>
<evidence type="ECO:0000256" key="10">
    <source>
        <dbReference type="ARBA" id="ARBA00022737"/>
    </source>
</evidence>
<evidence type="ECO:0000256" key="13">
    <source>
        <dbReference type="ARBA" id="ARBA00022833"/>
    </source>
</evidence>
<feature type="domain" description="C2H2-type" evidence="28">
    <location>
        <begin position="334"/>
        <end position="361"/>
    </location>
</feature>
<evidence type="ECO:0000256" key="1">
    <source>
        <dbReference type="ARBA" id="ARBA00001182"/>
    </source>
</evidence>
<feature type="compositionally biased region" description="Acidic residues" evidence="27">
    <location>
        <begin position="616"/>
        <end position="633"/>
    </location>
</feature>
<evidence type="ECO:0000256" key="20">
    <source>
        <dbReference type="ARBA" id="ARBA00023242"/>
    </source>
</evidence>
<evidence type="ECO:0000256" key="4">
    <source>
        <dbReference type="ARBA" id="ARBA00004223"/>
    </source>
</evidence>
<evidence type="ECO:0000256" key="17">
    <source>
        <dbReference type="ARBA" id="ARBA00023157"/>
    </source>
</evidence>
<feature type="domain" description="C2H2-type" evidence="28">
    <location>
        <begin position="390"/>
        <end position="417"/>
    </location>
</feature>
<evidence type="ECO:0000256" key="21">
    <source>
        <dbReference type="ARBA" id="ARBA00023284"/>
    </source>
</evidence>
<feature type="domain" description="Thioredoxin" evidence="29">
    <location>
        <begin position="603"/>
        <end position="744"/>
    </location>
</feature>
<dbReference type="FunFam" id="3.40.30.10:FF:000084">
    <property type="entry name" value="Protein disulfide-isomerase A4"/>
    <property type="match status" value="1"/>
</dbReference>
<dbReference type="InterPro" id="IPR041866">
    <property type="entry name" value="PDIA4_PDI_b"/>
</dbReference>
<dbReference type="NCBIfam" id="TIGR01130">
    <property type="entry name" value="ER_PDI_fam"/>
    <property type="match status" value="1"/>
</dbReference>
<dbReference type="GO" id="GO:0006457">
    <property type="term" value="P:protein folding"/>
    <property type="evidence" value="ECO:0007669"/>
    <property type="project" value="TreeGrafter"/>
</dbReference>
<feature type="domain" description="C2H2-type" evidence="28">
    <location>
        <begin position="445"/>
        <end position="472"/>
    </location>
</feature>
<dbReference type="eggNOG" id="KOG0190">
    <property type="taxonomic scope" value="Eukaryota"/>
</dbReference>
<dbReference type="CDD" id="cd02961">
    <property type="entry name" value="PDI_a_family"/>
    <property type="match status" value="2"/>
</dbReference>
<evidence type="ECO:0000259" key="28">
    <source>
        <dbReference type="PROSITE" id="PS50157"/>
    </source>
</evidence>
<dbReference type="InterPro" id="IPR005788">
    <property type="entry name" value="PDI_thioredoxin-like_dom"/>
</dbReference>
<keyword evidence="11 24" id="KW-0863">Zinc-finger</keyword>
<proteinExistence type="inferred from homology"/>
<feature type="domain" description="C2H2-type" evidence="28">
    <location>
        <begin position="187"/>
        <end position="214"/>
    </location>
</feature>
<evidence type="ECO:0000256" key="9">
    <source>
        <dbReference type="ARBA" id="ARBA00022729"/>
    </source>
</evidence>
<evidence type="ECO:0000256" key="2">
    <source>
        <dbReference type="ARBA" id="ARBA00003767"/>
    </source>
</evidence>
<dbReference type="GO" id="GO:0009986">
    <property type="term" value="C:cell surface"/>
    <property type="evidence" value="ECO:0007669"/>
    <property type="project" value="TreeGrafter"/>
</dbReference>
<evidence type="ECO:0000256" key="3">
    <source>
        <dbReference type="ARBA" id="ARBA00004123"/>
    </source>
</evidence>
<dbReference type="CDD" id="cd03068">
    <property type="entry name" value="PDI_b_ERp72"/>
    <property type="match status" value="1"/>
</dbReference>
<evidence type="ECO:0000256" key="18">
    <source>
        <dbReference type="ARBA" id="ARBA00023163"/>
    </source>
</evidence>
<dbReference type="EC" id="5.3.4.1" evidence="26"/>
<keyword evidence="31" id="KW-1185">Reference proteome</keyword>
<dbReference type="Pfam" id="PF00096">
    <property type="entry name" value="zf-C2H2"/>
    <property type="match status" value="9"/>
</dbReference>
<keyword evidence="9" id="KW-0732">Signal</keyword>
<organism evidence="30 31">
    <name type="scientific">Fukomys damarensis</name>
    <name type="common">Damaraland mole rat</name>
    <name type="synonym">Cryptomys damarensis</name>
    <dbReference type="NCBI Taxonomy" id="885580"/>
    <lineage>
        <taxon>Eukaryota</taxon>
        <taxon>Metazoa</taxon>
        <taxon>Chordata</taxon>
        <taxon>Craniata</taxon>
        <taxon>Vertebrata</taxon>
        <taxon>Euteleostomi</taxon>
        <taxon>Mammalia</taxon>
        <taxon>Eutheria</taxon>
        <taxon>Euarchontoglires</taxon>
        <taxon>Glires</taxon>
        <taxon>Rodentia</taxon>
        <taxon>Hystricomorpha</taxon>
        <taxon>Bathyergidae</taxon>
        <taxon>Fukomys</taxon>
    </lineage>
</organism>
<evidence type="ECO:0000256" key="26">
    <source>
        <dbReference type="RuleBase" id="RU361130"/>
    </source>
</evidence>
<dbReference type="PROSITE" id="PS51352">
    <property type="entry name" value="THIOREDOXIN_2"/>
    <property type="match status" value="3"/>
</dbReference>
<dbReference type="FunFam" id="3.40.30.10:FF:000126">
    <property type="entry name" value="Protein disulfide-isomerase A4"/>
    <property type="match status" value="1"/>
</dbReference>
<evidence type="ECO:0000256" key="6">
    <source>
        <dbReference type="ARBA" id="ARBA00006347"/>
    </source>
</evidence>
<feature type="domain" description="Thioredoxin" evidence="29">
    <location>
        <begin position="748"/>
        <end position="876"/>
    </location>
</feature>
<comment type="similarity">
    <text evidence="6 25">Belongs to the protein disulfide isomerase family.</text>
</comment>
<accession>A0A091DA73</accession>
<dbReference type="InterPro" id="IPR013087">
    <property type="entry name" value="Znf_C2H2_type"/>
</dbReference>
<comment type="similarity">
    <text evidence="7">Belongs to the krueppel C2H2-type zinc-finger protein family.</text>
</comment>
<dbReference type="EMBL" id="KN123011">
    <property type="protein sequence ID" value="KFO27150.1"/>
    <property type="molecule type" value="Genomic_DNA"/>
</dbReference>